<feature type="transmembrane region" description="Helical" evidence="6">
    <location>
        <begin position="31"/>
        <end position="50"/>
    </location>
</feature>
<dbReference type="CDD" id="cd06173">
    <property type="entry name" value="MFS_MefA_like"/>
    <property type="match status" value="1"/>
</dbReference>
<proteinExistence type="predicted"/>
<dbReference type="InterPro" id="IPR020846">
    <property type="entry name" value="MFS_dom"/>
</dbReference>
<dbReference type="RefSeq" id="WP_101541418.1">
    <property type="nucleotide sequence ID" value="NZ_PKGU01000003.1"/>
</dbReference>
<dbReference type="GO" id="GO:0005886">
    <property type="term" value="C:plasma membrane"/>
    <property type="evidence" value="ECO:0007669"/>
    <property type="project" value="UniProtKB-SubCell"/>
</dbReference>
<name>A0A2I1M436_9BIFI</name>
<feature type="transmembrane region" description="Helical" evidence="6">
    <location>
        <begin position="113"/>
        <end position="140"/>
    </location>
</feature>
<dbReference type="Gene3D" id="1.20.1250.20">
    <property type="entry name" value="MFS general substrate transporter like domains"/>
    <property type="match status" value="1"/>
</dbReference>
<organism evidence="8 9">
    <name type="scientific">Alloscardovia omnicolens</name>
    <dbReference type="NCBI Taxonomy" id="419015"/>
    <lineage>
        <taxon>Bacteria</taxon>
        <taxon>Bacillati</taxon>
        <taxon>Actinomycetota</taxon>
        <taxon>Actinomycetes</taxon>
        <taxon>Bifidobacteriales</taxon>
        <taxon>Bifidobacteriaceae</taxon>
        <taxon>Alloscardovia</taxon>
    </lineage>
</organism>
<comment type="caution">
    <text evidence="8">The sequence shown here is derived from an EMBL/GenBank/DDBJ whole genome shotgun (WGS) entry which is preliminary data.</text>
</comment>
<reference evidence="8 9" key="1">
    <citation type="submission" date="2017-12" db="EMBL/GenBank/DDBJ databases">
        <title>Phylogenetic diversity of female urinary microbiome.</title>
        <authorList>
            <person name="Thomas-White K."/>
            <person name="Wolfe A.J."/>
        </authorList>
    </citation>
    <scope>NUCLEOTIDE SEQUENCE [LARGE SCALE GENOMIC DNA]</scope>
    <source>
        <strain evidence="8 9">UMB0064</strain>
    </source>
</reference>
<sequence>MLTAAESVAAAIFGIQIGTLCDRIDPDKTMLASNLIGAVSTAVLFALLYFHFISFISLILLMLIIGIVTLGFDISRTGYTVALVPKNRIPHANSLIEGANAVGEGIGPSIGGWIFQVAGAAFSLLFDFVSYIVSSLLVFINIWSKKESGLYEQIIEEEQTDTSSDSDYRNGFSYVFSHGVIRSIALSAGQFNFFTSAFFAVYYVFTIHNLHINATEVGLAATFSGIAGIVSAAATGKIIFHLPSEPLYIYSLALPSIAAMFVSLSSLFTAQHFIVLISVCFSQFLWSFAVNVSIILGESIKQVITPENILGQVSSAERMIALIAEPIRAIAGGFCATIIGETHTLYITVLGLGSSILWTLGKTGILSFKKPKEW</sequence>
<feature type="transmembrane region" description="Helical" evidence="6">
    <location>
        <begin position="217"/>
        <end position="240"/>
    </location>
</feature>
<keyword evidence="3 6" id="KW-0812">Transmembrane</keyword>
<evidence type="ECO:0000256" key="2">
    <source>
        <dbReference type="ARBA" id="ARBA00022475"/>
    </source>
</evidence>
<dbReference type="AlphaFoldDB" id="A0A2I1M436"/>
<feature type="domain" description="Major facilitator superfamily (MFS) profile" evidence="7">
    <location>
        <begin position="1"/>
        <end position="147"/>
    </location>
</feature>
<evidence type="ECO:0000256" key="1">
    <source>
        <dbReference type="ARBA" id="ARBA00004651"/>
    </source>
</evidence>
<dbReference type="InterPro" id="IPR036259">
    <property type="entry name" value="MFS_trans_sf"/>
</dbReference>
<keyword evidence="4 6" id="KW-1133">Transmembrane helix</keyword>
<feature type="transmembrane region" description="Helical" evidence="6">
    <location>
        <begin position="345"/>
        <end position="368"/>
    </location>
</feature>
<evidence type="ECO:0000313" key="9">
    <source>
        <dbReference type="Proteomes" id="UP000242263"/>
    </source>
</evidence>
<dbReference type="Proteomes" id="UP000242263">
    <property type="component" value="Unassembled WGS sequence"/>
</dbReference>
<dbReference type="SUPFAM" id="SSF103473">
    <property type="entry name" value="MFS general substrate transporter"/>
    <property type="match status" value="1"/>
</dbReference>
<dbReference type="PANTHER" id="PTHR23513">
    <property type="entry name" value="INTEGRAL MEMBRANE EFFLUX PROTEIN-RELATED"/>
    <property type="match status" value="1"/>
</dbReference>
<evidence type="ECO:0000256" key="5">
    <source>
        <dbReference type="ARBA" id="ARBA00023136"/>
    </source>
</evidence>
<gene>
    <name evidence="8" type="ORF">CYJ32_05140</name>
</gene>
<feature type="transmembrane region" description="Helical" evidence="6">
    <location>
        <begin position="184"/>
        <end position="205"/>
    </location>
</feature>
<evidence type="ECO:0000256" key="6">
    <source>
        <dbReference type="SAM" id="Phobius"/>
    </source>
</evidence>
<comment type="subcellular location">
    <subcellularLocation>
        <location evidence="1">Cell membrane</location>
        <topology evidence="1">Multi-pass membrane protein</topology>
    </subcellularLocation>
</comment>
<evidence type="ECO:0000259" key="7">
    <source>
        <dbReference type="PROSITE" id="PS50850"/>
    </source>
</evidence>
<feature type="transmembrane region" description="Helical" evidence="6">
    <location>
        <begin position="55"/>
        <end position="74"/>
    </location>
</feature>
<dbReference type="Pfam" id="PF07690">
    <property type="entry name" value="MFS_1"/>
    <property type="match status" value="1"/>
</dbReference>
<keyword evidence="2" id="KW-1003">Cell membrane</keyword>
<protein>
    <recommendedName>
        <fullName evidence="7">Major facilitator superfamily (MFS) profile domain-containing protein</fullName>
    </recommendedName>
</protein>
<keyword evidence="5 6" id="KW-0472">Membrane</keyword>
<dbReference type="InterPro" id="IPR011701">
    <property type="entry name" value="MFS"/>
</dbReference>
<evidence type="ECO:0000256" key="4">
    <source>
        <dbReference type="ARBA" id="ARBA00022989"/>
    </source>
</evidence>
<dbReference type="PANTHER" id="PTHR23513:SF6">
    <property type="entry name" value="MAJOR FACILITATOR SUPERFAMILY ASSOCIATED DOMAIN-CONTAINING PROTEIN"/>
    <property type="match status" value="1"/>
</dbReference>
<evidence type="ECO:0000313" key="8">
    <source>
        <dbReference type="EMBL" id="PKZ14896.1"/>
    </source>
</evidence>
<feature type="transmembrane region" description="Helical" evidence="6">
    <location>
        <begin position="274"/>
        <end position="297"/>
    </location>
</feature>
<dbReference type="EMBL" id="PKGU01000003">
    <property type="protein sequence ID" value="PKZ14896.1"/>
    <property type="molecule type" value="Genomic_DNA"/>
</dbReference>
<evidence type="ECO:0000256" key="3">
    <source>
        <dbReference type="ARBA" id="ARBA00022692"/>
    </source>
</evidence>
<dbReference type="GO" id="GO:0022857">
    <property type="term" value="F:transmembrane transporter activity"/>
    <property type="evidence" value="ECO:0007669"/>
    <property type="project" value="InterPro"/>
</dbReference>
<feature type="transmembrane region" description="Helical" evidence="6">
    <location>
        <begin position="247"/>
        <end position="268"/>
    </location>
</feature>
<accession>A0A2I1M436</accession>
<dbReference type="PROSITE" id="PS50850">
    <property type="entry name" value="MFS"/>
    <property type="match status" value="1"/>
</dbReference>